<name>A0A6A5BTH7_NAEFO</name>
<dbReference type="OMA" id="RFCRDQF"/>
<dbReference type="EMBL" id="VFQX01000041">
    <property type="protein sequence ID" value="KAF0976219.1"/>
    <property type="molecule type" value="Genomic_DNA"/>
</dbReference>
<protein>
    <submittedName>
        <fullName evidence="4">Uncharacterized protein</fullName>
    </submittedName>
</protein>
<gene>
    <name evidence="4" type="ORF">FDP41_004894</name>
</gene>
<keyword evidence="5" id="KW-1185">Reference proteome</keyword>
<dbReference type="PANTHER" id="PTHR44943">
    <property type="entry name" value="CELLULOSE SYNTHASE OPERON PROTEIN C"/>
    <property type="match status" value="1"/>
</dbReference>
<dbReference type="InterPro" id="IPR019734">
    <property type="entry name" value="TPR_rpt"/>
</dbReference>
<reference evidence="4 5" key="1">
    <citation type="journal article" date="2019" name="Sci. Rep.">
        <title>Nanopore sequencing improves the draft genome of the human pathogenic amoeba Naegleria fowleri.</title>
        <authorList>
            <person name="Liechti N."/>
            <person name="Schurch N."/>
            <person name="Bruggmann R."/>
            <person name="Wittwer M."/>
        </authorList>
    </citation>
    <scope>NUCLEOTIDE SEQUENCE [LARGE SCALE GENOMIC DNA]</scope>
    <source>
        <strain evidence="4 5">ATCC 30894</strain>
    </source>
</reference>
<evidence type="ECO:0000313" key="5">
    <source>
        <dbReference type="Proteomes" id="UP000444721"/>
    </source>
</evidence>
<dbReference type="VEuPathDB" id="AmoebaDB:NF0118500"/>
<comment type="caution">
    <text evidence="4">The sequence shown here is derived from an EMBL/GenBank/DDBJ whole genome shotgun (WGS) entry which is preliminary data.</text>
</comment>
<dbReference type="Pfam" id="PF13181">
    <property type="entry name" value="TPR_8"/>
    <property type="match status" value="2"/>
</dbReference>
<dbReference type="SMART" id="SM00028">
    <property type="entry name" value="TPR"/>
    <property type="match status" value="2"/>
</dbReference>
<dbReference type="VEuPathDB" id="AmoebaDB:NfTy_086080"/>
<dbReference type="Gene3D" id="1.25.40.10">
    <property type="entry name" value="Tetratricopeptide repeat domain"/>
    <property type="match status" value="1"/>
</dbReference>
<evidence type="ECO:0000313" key="4">
    <source>
        <dbReference type="EMBL" id="KAF0976219.1"/>
    </source>
</evidence>
<dbReference type="PROSITE" id="PS50293">
    <property type="entry name" value="TPR_REGION"/>
    <property type="match status" value="1"/>
</dbReference>
<dbReference type="Proteomes" id="UP000444721">
    <property type="component" value="Unassembled WGS sequence"/>
</dbReference>
<dbReference type="PROSITE" id="PS50005">
    <property type="entry name" value="TPR"/>
    <property type="match status" value="2"/>
</dbReference>
<feature type="repeat" description="TPR" evidence="3">
    <location>
        <begin position="119"/>
        <end position="152"/>
    </location>
</feature>
<proteinExistence type="predicted"/>
<dbReference type="OrthoDB" id="19588at2759"/>
<dbReference type="InterPro" id="IPR011990">
    <property type="entry name" value="TPR-like_helical_dom_sf"/>
</dbReference>
<evidence type="ECO:0000256" key="1">
    <source>
        <dbReference type="ARBA" id="ARBA00022737"/>
    </source>
</evidence>
<dbReference type="InterPro" id="IPR051685">
    <property type="entry name" value="Ycf3/AcsC/BcsC/TPR_MFPF"/>
</dbReference>
<evidence type="ECO:0000256" key="2">
    <source>
        <dbReference type="ARBA" id="ARBA00022803"/>
    </source>
</evidence>
<keyword evidence="2 3" id="KW-0802">TPR repeat</keyword>
<keyword evidence="1" id="KW-0677">Repeat</keyword>
<feature type="repeat" description="TPR" evidence="3">
    <location>
        <begin position="203"/>
        <end position="236"/>
    </location>
</feature>
<dbReference type="RefSeq" id="XP_044560932.1">
    <property type="nucleotide sequence ID" value="XM_044708358.1"/>
</dbReference>
<accession>A0A6A5BTH7</accession>
<evidence type="ECO:0000256" key="3">
    <source>
        <dbReference type="PROSITE-ProRule" id="PRU00339"/>
    </source>
</evidence>
<sequence>MSTSPSHDPLSPSSTNEPLITAKQRPFVNLLMKIQEDISARSYSQIESYTQAILELEQKPIHHHENNDQDNNTLKAFNSIKEIGKLWLALGELQFGSETMDEQALSSIEKSLSYDITRSRAHFFKGVISSFLGRFEDALQGFEQAILLEPDKATYWFEKGRCVLTMATTNRDSNTTSRLVEGLECYKKVKSLSREQALQYDLTSSLFNLGMKFTFEKDLEHALESFQEAVELQPDDLQIHGKIVQLYETLNQKDKRDEKVKEIYAMYKRKEFPNDMTRFCRDQFDINSSPEAEGKNIHVFVYEHFELVGNNAVKFVFQCTDEAQKQVLLRISLGSYEMTNSLMKELRGLADNQRVYHLDGYYHGNLHKTFGFYDGTDDGPAMSYDDLKQKVVGILDGSNATVMSSSTGPNRFI</sequence>
<dbReference type="PANTHER" id="PTHR44943:SF4">
    <property type="entry name" value="TPR REPEAT-CONTAINING PROTEIN MJ0798"/>
    <property type="match status" value="1"/>
</dbReference>
<dbReference type="GeneID" id="68112112"/>
<dbReference type="SUPFAM" id="SSF48452">
    <property type="entry name" value="TPR-like"/>
    <property type="match status" value="1"/>
</dbReference>
<dbReference type="AlphaFoldDB" id="A0A6A5BTH7"/>
<organism evidence="4 5">
    <name type="scientific">Naegleria fowleri</name>
    <name type="common">Brain eating amoeba</name>
    <dbReference type="NCBI Taxonomy" id="5763"/>
    <lineage>
        <taxon>Eukaryota</taxon>
        <taxon>Discoba</taxon>
        <taxon>Heterolobosea</taxon>
        <taxon>Tetramitia</taxon>
        <taxon>Eutetramitia</taxon>
        <taxon>Vahlkampfiidae</taxon>
        <taxon>Naegleria</taxon>
    </lineage>
</organism>
<dbReference type="VEuPathDB" id="AmoebaDB:FDP41_004894"/>